<dbReference type="InterPro" id="IPR023996">
    <property type="entry name" value="TonB-dep_OMP_SusC/RagA"/>
</dbReference>
<dbReference type="InterPro" id="IPR039426">
    <property type="entry name" value="TonB-dep_rcpt-like"/>
</dbReference>
<comment type="similarity">
    <text evidence="7">Belongs to the TonB-dependent receptor family.</text>
</comment>
<dbReference type="AlphaFoldDB" id="A0A425XZ01"/>
<dbReference type="Gene3D" id="2.40.170.20">
    <property type="entry name" value="TonB-dependent receptor, beta-barrel domain"/>
    <property type="match status" value="1"/>
</dbReference>
<dbReference type="EMBL" id="QQWG01000013">
    <property type="protein sequence ID" value="RRG20395.1"/>
    <property type="molecule type" value="Genomic_DNA"/>
</dbReference>
<accession>A0A425XZ01</accession>
<dbReference type="Pfam" id="PF07715">
    <property type="entry name" value="Plug"/>
    <property type="match status" value="1"/>
</dbReference>
<dbReference type="InterPro" id="IPR037066">
    <property type="entry name" value="Plug_dom_sf"/>
</dbReference>
<dbReference type="Proteomes" id="UP000285794">
    <property type="component" value="Unassembled WGS sequence"/>
</dbReference>
<comment type="caution">
    <text evidence="9">The sequence shown here is derived from an EMBL/GenBank/DDBJ whole genome shotgun (WGS) entry which is preliminary data.</text>
</comment>
<dbReference type="SUPFAM" id="SSF49464">
    <property type="entry name" value="Carboxypeptidase regulatory domain-like"/>
    <property type="match status" value="1"/>
</dbReference>
<protein>
    <submittedName>
        <fullName evidence="9">SusC/RagA family TonB-linked outer membrane protein</fullName>
    </submittedName>
</protein>
<keyword evidence="5 7" id="KW-0472">Membrane</keyword>
<evidence type="ECO:0000256" key="1">
    <source>
        <dbReference type="ARBA" id="ARBA00004571"/>
    </source>
</evidence>
<dbReference type="NCBIfam" id="TIGR04057">
    <property type="entry name" value="SusC_RagA_signa"/>
    <property type="match status" value="1"/>
</dbReference>
<proteinExistence type="inferred from homology"/>
<keyword evidence="10" id="KW-1185">Reference proteome</keyword>
<evidence type="ECO:0000256" key="6">
    <source>
        <dbReference type="ARBA" id="ARBA00023237"/>
    </source>
</evidence>
<evidence type="ECO:0000256" key="5">
    <source>
        <dbReference type="ARBA" id="ARBA00023136"/>
    </source>
</evidence>
<dbReference type="NCBIfam" id="TIGR04056">
    <property type="entry name" value="OMP_RagA_SusC"/>
    <property type="match status" value="1"/>
</dbReference>
<evidence type="ECO:0000256" key="7">
    <source>
        <dbReference type="PROSITE-ProRule" id="PRU01360"/>
    </source>
</evidence>
<name>A0A425XZ01_9BACT</name>
<keyword evidence="3 7" id="KW-1134">Transmembrane beta strand</keyword>
<dbReference type="InterPro" id="IPR036942">
    <property type="entry name" value="Beta-barrel_TonB_sf"/>
</dbReference>
<keyword evidence="4 7" id="KW-0812">Transmembrane</keyword>
<feature type="domain" description="TonB-dependent receptor plug" evidence="8">
    <location>
        <begin position="227"/>
        <end position="326"/>
    </location>
</feature>
<keyword evidence="6 7" id="KW-0998">Cell outer membrane</keyword>
<evidence type="ECO:0000313" key="9">
    <source>
        <dbReference type="EMBL" id="RRG20395.1"/>
    </source>
</evidence>
<dbReference type="InterPro" id="IPR012910">
    <property type="entry name" value="Plug_dom"/>
</dbReference>
<evidence type="ECO:0000256" key="3">
    <source>
        <dbReference type="ARBA" id="ARBA00022452"/>
    </source>
</evidence>
<evidence type="ECO:0000259" key="8">
    <source>
        <dbReference type="Pfam" id="PF07715"/>
    </source>
</evidence>
<organism evidence="9 10">
    <name type="scientific">Ancylomarina euxinus</name>
    <dbReference type="NCBI Taxonomy" id="2283627"/>
    <lineage>
        <taxon>Bacteria</taxon>
        <taxon>Pseudomonadati</taxon>
        <taxon>Bacteroidota</taxon>
        <taxon>Bacteroidia</taxon>
        <taxon>Marinilabiliales</taxon>
        <taxon>Marinifilaceae</taxon>
        <taxon>Ancylomarina</taxon>
    </lineage>
</organism>
<dbReference type="GO" id="GO:0009279">
    <property type="term" value="C:cell outer membrane"/>
    <property type="evidence" value="ECO:0007669"/>
    <property type="project" value="UniProtKB-SubCell"/>
</dbReference>
<keyword evidence="2 7" id="KW-0813">Transport</keyword>
<dbReference type="Gene3D" id="2.60.40.1120">
    <property type="entry name" value="Carboxypeptidase-like, regulatory domain"/>
    <property type="match status" value="1"/>
</dbReference>
<dbReference type="RefSeq" id="WP_125031257.1">
    <property type="nucleotide sequence ID" value="NZ_JAPXVP010000011.1"/>
</dbReference>
<dbReference type="PROSITE" id="PS52016">
    <property type="entry name" value="TONB_DEPENDENT_REC_3"/>
    <property type="match status" value="1"/>
</dbReference>
<dbReference type="Pfam" id="PF13715">
    <property type="entry name" value="CarbopepD_reg_2"/>
    <property type="match status" value="1"/>
</dbReference>
<evidence type="ECO:0000256" key="2">
    <source>
        <dbReference type="ARBA" id="ARBA00022448"/>
    </source>
</evidence>
<evidence type="ECO:0000256" key="4">
    <source>
        <dbReference type="ARBA" id="ARBA00022692"/>
    </source>
</evidence>
<reference evidence="9 10" key="1">
    <citation type="submission" date="2018-07" db="EMBL/GenBank/DDBJ databases">
        <title>Draft genome sequence of Ancylomarina sp. M1P.</title>
        <authorList>
            <person name="Yadav S."/>
            <person name="Villanueva L."/>
            <person name="Damste J.S.S."/>
        </authorList>
    </citation>
    <scope>NUCLEOTIDE SEQUENCE [LARGE SCALE GENOMIC DNA]</scope>
    <source>
        <strain evidence="9 10">M1P</strain>
    </source>
</reference>
<gene>
    <name evidence="9" type="ORF">DWB61_12680</name>
</gene>
<dbReference type="OrthoDB" id="9768177at2"/>
<sequence length="1180" mass="134359">MKKNWNCHFLPTRGKWQKNYWIMRNFIILFLALNLSAFANGLSQEVSLVRYENATLIEVFEDIKVQTGYGILYKIQDINPDIRVNMNMENSSVQKILMDVLEGTSLDYKVQDEVIVIFKAEKIVQPQATSQQKEKIEIKGTVTDNKGETLPGVSVVVKGTSTGVATDIDGNYFIQFENENAVLVFSFVGMLAQEIAYNGQSVQNVILLADAEQMAEIVVTGYQTISKERVTGSFAKIDNEVLEQRPVMSLVERLEGTVAGLNVVNGKIQIRGVSTLYANDEVLFIVDGFPIEGDLSSINPEDIESVTVLKDASAASIWGVRASNGVVVVATKKGKKNEELNVSFSTHLGITEKIDYSKMNYMSTSDHIDVNREFLDKGWSVNQILLGQQQGVSLYDEAWLHLQDKTPDGDVWSQGQFNKYVDNLRTKDVEKQWEKYLLRNAMSSIYNLSLSGGGDKNTFYSSLVYNDNLGSSIGSSSQNFTFSLQDTYQYNDKLSFIVGVTGSLNEIKANGVDPALIAIQHPYDELVDENGQTIQYYKTRDRWTSLQREALPGIGSYGFNQLDEQRNTDKSNERFSIRAKFGLDYKILENLTFSSSFQYEKENNNVDQYNSMSLPSHRIRLNEFFKNGESQLPLGTEYLLERSEVKAWDFRNTMTWDKEWTDHKLNVFAGTEIRKRTWGTFSDKKYGYDKQSTTSIPVNQEKFIGGEISDWKGNNRLYDTFYRTSNTDLREFSMFSNIGYEFKEKYSLTASFRVDQKNLFGSDPDFRYKPLWSTGIGWNMAKEDFMQDIDFVNRLRLRATYGINGNASNQYSPYAQAESKFQVLVGNQYKYLRLSQAANEKLKWEETAVFNVGVDFALLNNKLNGSIEYYSRNSSDLLGIVDLDPTTGFTYAVMNYASMQNRGLELNLNGTLLQKGDFTWTSNLNFSYNKNKVTDILEKRPAYSIVNRGKLAVGESVNNIYSYNYAGLDSNGDMLLYNTDGTTKARKDADLYGAFPEEELIYNGESVAPYYGGLSNTFSYKNLDISINLSYKFGHKFRHNYGDITNGATGTMIQDHWVDRWQEPGDELKTRVPRISYFGKNPSTVENEGFEKMFYDDIAYRYSQDNVYDAAFIRVRDIILAYTVSDNLLNQSFIKSLKLTAQVTNPFLWVANKEGFDPEAYRGMAYDNLKTFTFGLKAKF</sequence>
<evidence type="ECO:0000313" key="10">
    <source>
        <dbReference type="Proteomes" id="UP000285794"/>
    </source>
</evidence>
<dbReference type="SUPFAM" id="SSF56935">
    <property type="entry name" value="Porins"/>
    <property type="match status" value="1"/>
</dbReference>
<dbReference type="Gene3D" id="2.170.130.10">
    <property type="entry name" value="TonB-dependent receptor, plug domain"/>
    <property type="match status" value="1"/>
</dbReference>
<dbReference type="InterPro" id="IPR023997">
    <property type="entry name" value="TonB-dep_OMP_SusC/RagA_CS"/>
</dbReference>
<comment type="subcellular location">
    <subcellularLocation>
        <location evidence="1 7">Cell outer membrane</location>
        <topology evidence="1 7">Multi-pass membrane protein</topology>
    </subcellularLocation>
</comment>
<dbReference type="InterPro" id="IPR008969">
    <property type="entry name" value="CarboxyPept-like_regulatory"/>
</dbReference>